<accession>A0A5D0MIY1</accession>
<evidence type="ECO:0000259" key="6">
    <source>
        <dbReference type="Pfam" id="PF19289"/>
    </source>
</evidence>
<dbReference type="EMBL" id="VSIX01000124">
    <property type="protein sequence ID" value="TYB30519.1"/>
    <property type="molecule type" value="Genomic_DNA"/>
</dbReference>
<dbReference type="PANTHER" id="PTHR30624:SF0">
    <property type="entry name" value="METALLOPROTEASE SLR0863"/>
    <property type="match status" value="1"/>
</dbReference>
<evidence type="ECO:0000313" key="8">
    <source>
        <dbReference type="EMBL" id="TYB30519.1"/>
    </source>
</evidence>
<dbReference type="InterPro" id="IPR035068">
    <property type="entry name" value="TldD/PmbA_N"/>
</dbReference>
<gene>
    <name evidence="8" type="ORF">FXF47_08735</name>
</gene>
<dbReference type="Gene3D" id="3.30.2290.10">
    <property type="entry name" value="PmbA/TldD superfamily"/>
    <property type="match status" value="1"/>
</dbReference>
<comment type="caution">
    <text evidence="8">The sequence shown here is derived from an EMBL/GenBank/DDBJ whole genome shotgun (WGS) entry which is preliminary data.</text>
</comment>
<evidence type="ECO:0000256" key="1">
    <source>
        <dbReference type="ARBA" id="ARBA00005836"/>
    </source>
</evidence>
<dbReference type="Proteomes" id="UP000324143">
    <property type="component" value="Unassembled WGS sequence"/>
</dbReference>
<dbReference type="Pfam" id="PF19289">
    <property type="entry name" value="PmbA_TldD_3rd"/>
    <property type="match status" value="1"/>
</dbReference>
<organism evidence="8 9">
    <name type="scientific">Candidatus Mcinerneyibacterium aminivorans</name>
    <dbReference type="NCBI Taxonomy" id="2703815"/>
    <lineage>
        <taxon>Bacteria</taxon>
        <taxon>Candidatus Macinerneyibacteriota</taxon>
        <taxon>Candidatus Mcinerneyibacteria</taxon>
        <taxon>Candidatus Mcinerneyibacteriales</taxon>
        <taxon>Candidatus Mcinerneyibacteriaceae</taxon>
        <taxon>Candidatus Mcinerneyibacterium</taxon>
    </lineage>
</organism>
<dbReference type="InterPro" id="IPR045569">
    <property type="entry name" value="Metalloprtase-TldD/E_C"/>
</dbReference>
<evidence type="ECO:0000256" key="3">
    <source>
        <dbReference type="ARBA" id="ARBA00022801"/>
    </source>
</evidence>
<dbReference type="PANTHER" id="PTHR30624">
    <property type="entry name" value="UNCHARACTERIZED PROTEIN TLDD AND PMBA"/>
    <property type="match status" value="1"/>
</dbReference>
<dbReference type="GO" id="GO:0005829">
    <property type="term" value="C:cytosol"/>
    <property type="evidence" value="ECO:0007669"/>
    <property type="project" value="TreeGrafter"/>
</dbReference>
<evidence type="ECO:0000259" key="5">
    <source>
        <dbReference type="Pfam" id="PF01523"/>
    </source>
</evidence>
<reference evidence="8" key="1">
    <citation type="submission" date="2019-08" db="EMBL/GenBank/DDBJ databases">
        <title>Genomic characterization of a novel candidate phylum (ARYD3) from a high temperature, high salinity tertiary oil reservoir in north central Oklahoma, USA.</title>
        <authorList>
            <person name="Youssef N.H."/>
            <person name="Yadav A."/>
            <person name="Elshahed M.S."/>
        </authorList>
    </citation>
    <scope>NUCLEOTIDE SEQUENCE [LARGE SCALE GENOMIC DNA]</scope>
    <source>
        <strain evidence="8">ARYD3</strain>
    </source>
</reference>
<keyword evidence="9" id="KW-1185">Reference proteome</keyword>
<proteinExistence type="inferred from homology"/>
<evidence type="ECO:0000259" key="7">
    <source>
        <dbReference type="Pfam" id="PF19290"/>
    </source>
</evidence>
<dbReference type="Pfam" id="PF01523">
    <property type="entry name" value="PmbA_TldD_1st"/>
    <property type="match status" value="1"/>
</dbReference>
<keyword evidence="2" id="KW-0645">Protease</keyword>
<evidence type="ECO:0000256" key="2">
    <source>
        <dbReference type="ARBA" id="ARBA00022670"/>
    </source>
</evidence>
<name>A0A5D0MIY1_9BACT</name>
<evidence type="ECO:0000313" key="9">
    <source>
        <dbReference type="Proteomes" id="UP000324143"/>
    </source>
</evidence>
<feature type="domain" description="Metalloprotease TldD/E C-terminal" evidence="6">
    <location>
        <begin position="222"/>
        <end position="453"/>
    </location>
</feature>
<dbReference type="GO" id="GO:0008237">
    <property type="term" value="F:metallopeptidase activity"/>
    <property type="evidence" value="ECO:0007669"/>
    <property type="project" value="UniProtKB-KW"/>
</dbReference>
<dbReference type="InterPro" id="IPR025502">
    <property type="entry name" value="TldD"/>
</dbReference>
<dbReference type="InterPro" id="IPR051463">
    <property type="entry name" value="Peptidase_U62_metallo"/>
</dbReference>
<dbReference type="InterPro" id="IPR036059">
    <property type="entry name" value="TldD/PmbA_sf"/>
</dbReference>
<keyword evidence="3" id="KW-0378">Hydrolase</keyword>
<feature type="domain" description="Metalloprotease TldD/E N-terminal" evidence="5">
    <location>
        <begin position="17"/>
        <end position="79"/>
    </location>
</feature>
<keyword evidence="4" id="KW-0482">Metalloprotease</keyword>
<dbReference type="PIRSF" id="PIRSF004919">
    <property type="entry name" value="TldD"/>
    <property type="match status" value="1"/>
</dbReference>
<evidence type="ECO:0000256" key="4">
    <source>
        <dbReference type="ARBA" id="ARBA00023049"/>
    </source>
</evidence>
<sequence>MFDGLKKVLRKIDADYADIRYEKKNVASITYNGRELKKIGENFSDGYVIRVLKNGGFSSVSFTKEKDAEQAIKNAVKHAEILGSKSKNETKLADVEIFKDNFKPNLKEDPREVDIDEKLEILKKYNNICLNHDRIINTTMSYFDLSRERYFLSTEGAEISEELVTTGISGRIMSKDGNVIQNVRAGVGGSDGFHNIRGREEVFEKKKKIAIDLLNAEPVKGGTYNCIINPSLTGVFTHEAFGHFSEADIIEDLPEMRKKMQLGAQLGSRKVNIIDDPTMPGQLGFYRYDDEGVKSRKVQLMKNGKLVGRLHSRRTAHKFDEPVTGHTVAEDYRYAPIVRMGNIYLQPGEKSFDDLLKELDDGLYLLDAKGGQTAGENFTFGAQYGYVVKNGKIKKMVRDINISGNLYKTLKNISAVGNDFKLGELGGCGKGQMNRRSCHGGPHIIIDNLIVGGV</sequence>
<feature type="domain" description="Metalloprotease TldD/E central" evidence="7">
    <location>
        <begin position="108"/>
        <end position="206"/>
    </location>
</feature>
<comment type="similarity">
    <text evidence="1">Belongs to the peptidase U62 family.</text>
</comment>
<dbReference type="SUPFAM" id="SSF111283">
    <property type="entry name" value="Putative modulator of DNA gyrase, PmbA/TldD"/>
    <property type="match status" value="1"/>
</dbReference>
<protein>
    <submittedName>
        <fullName evidence="8">TldD/PmbA family protein</fullName>
    </submittedName>
</protein>
<dbReference type="InterPro" id="IPR002510">
    <property type="entry name" value="Metalloprtase-TldD/E_N"/>
</dbReference>
<dbReference type="Pfam" id="PF19290">
    <property type="entry name" value="PmbA_TldD_2nd"/>
    <property type="match status" value="1"/>
</dbReference>
<dbReference type="AlphaFoldDB" id="A0A5D0MIY1"/>
<dbReference type="GO" id="GO:0006508">
    <property type="term" value="P:proteolysis"/>
    <property type="evidence" value="ECO:0007669"/>
    <property type="project" value="UniProtKB-KW"/>
</dbReference>
<dbReference type="InterPro" id="IPR045570">
    <property type="entry name" value="Metalloprtase-TldD/E_cen_dom"/>
</dbReference>